<accession>A0A284VL35</accession>
<evidence type="ECO:0000313" key="3">
    <source>
        <dbReference type="Proteomes" id="UP000218615"/>
    </source>
</evidence>
<dbReference type="Proteomes" id="UP000218615">
    <property type="component" value="Unassembled WGS sequence"/>
</dbReference>
<sequence>MVLIMIMESLDGILEQIRDAQWHNIDEVKQNTSLSQDTLDKLFLFLQEQEFIDKKNKKLRITSFGSKYLQLPVELPSNPVHQPHPSKSSLVPSHSL</sequence>
<evidence type="ECO:0000256" key="1">
    <source>
        <dbReference type="SAM" id="MobiDB-lite"/>
    </source>
</evidence>
<keyword evidence="3" id="KW-1185">Reference proteome</keyword>
<protein>
    <recommendedName>
        <fullName evidence="4">ArnR1-like winged helix-turn-helix domain-containing protein</fullName>
    </recommendedName>
</protein>
<gene>
    <name evidence="2" type="ORF">MNV_150003</name>
</gene>
<feature type="region of interest" description="Disordered" evidence="1">
    <location>
        <begin position="75"/>
        <end position="96"/>
    </location>
</feature>
<evidence type="ECO:0008006" key="4">
    <source>
        <dbReference type="Google" id="ProtNLM"/>
    </source>
</evidence>
<proteinExistence type="predicted"/>
<reference evidence="3" key="1">
    <citation type="submission" date="2017-06" db="EMBL/GenBank/DDBJ databases">
        <authorList>
            <person name="Cremers G."/>
        </authorList>
    </citation>
    <scope>NUCLEOTIDE SEQUENCE [LARGE SCALE GENOMIC DNA]</scope>
</reference>
<evidence type="ECO:0000313" key="2">
    <source>
        <dbReference type="EMBL" id="SNQ59975.1"/>
    </source>
</evidence>
<dbReference type="AlphaFoldDB" id="A0A284VL35"/>
<dbReference type="SUPFAM" id="SSF46785">
    <property type="entry name" value="Winged helix' DNA-binding domain"/>
    <property type="match status" value="1"/>
</dbReference>
<dbReference type="EMBL" id="FZMP01000057">
    <property type="protein sequence ID" value="SNQ59975.1"/>
    <property type="molecule type" value="Genomic_DNA"/>
</dbReference>
<dbReference type="RefSeq" id="WP_096204261.1">
    <property type="nucleotide sequence ID" value="NZ_FZMP01000057.1"/>
</dbReference>
<feature type="compositionally biased region" description="Polar residues" evidence="1">
    <location>
        <begin position="85"/>
        <end position="96"/>
    </location>
</feature>
<organism evidence="2 3">
    <name type="scientific">Candidatus Methanoperedens nitratireducens</name>
    <dbReference type="NCBI Taxonomy" id="1392998"/>
    <lineage>
        <taxon>Archaea</taxon>
        <taxon>Methanobacteriati</taxon>
        <taxon>Methanobacteriota</taxon>
        <taxon>Stenosarchaea group</taxon>
        <taxon>Methanomicrobia</taxon>
        <taxon>Methanosarcinales</taxon>
        <taxon>ANME-2 cluster</taxon>
        <taxon>Candidatus Methanoperedentaceae</taxon>
        <taxon>Candidatus Methanoperedens</taxon>
    </lineage>
</organism>
<name>A0A284VL35_9EURY</name>
<dbReference type="InterPro" id="IPR036390">
    <property type="entry name" value="WH_DNA-bd_sf"/>
</dbReference>
<dbReference type="Gene3D" id="1.10.10.10">
    <property type="entry name" value="Winged helix-like DNA-binding domain superfamily/Winged helix DNA-binding domain"/>
    <property type="match status" value="1"/>
</dbReference>
<dbReference type="InterPro" id="IPR036388">
    <property type="entry name" value="WH-like_DNA-bd_sf"/>
</dbReference>